<dbReference type="PANTHER" id="PTHR43080">
    <property type="entry name" value="CBS DOMAIN-CONTAINING PROTEIN CBSX3, MITOCHONDRIAL"/>
    <property type="match status" value="1"/>
</dbReference>
<evidence type="ECO:0000259" key="3">
    <source>
        <dbReference type="PROSITE" id="PS51371"/>
    </source>
</evidence>
<feature type="domain" description="CBS" evidence="3">
    <location>
        <begin position="63"/>
        <end position="121"/>
    </location>
</feature>
<gene>
    <name evidence="4" type="ORF">AUJ95_08170</name>
</gene>
<protein>
    <recommendedName>
        <fullName evidence="3">CBS domain-containing protein</fullName>
    </recommendedName>
</protein>
<dbReference type="InterPro" id="IPR000644">
    <property type="entry name" value="CBS_dom"/>
</dbReference>
<evidence type="ECO:0000256" key="2">
    <source>
        <dbReference type="PROSITE-ProRule" id="PRU00703"/>
    </source>
</evidence>
<dbReference type="SMART" id="SM00116">
    <property type="entry name" value="CBS"/>
    <property type="match status" value="2"/>
</dbReference>
<dbReference type="InterPro" id="IPR051257">
    <property type="entry name" value="Diverse_CBS-Domain"/>
</dbReference>
<name>A0A1J5DYL1_9BACT</name>
<dbReference type="AlphaFoldDB" id="A0A1J5DYL1"/>
<dbReference type="PROSITE" id="PS51371">
    <property type="entry name" value="CBS"/>
    <property type="match status" value="2"/>
</dbReference>
<keyword evidence="1 2" id="KW-0129">CBS domain</keyword>
<dbReference type="STRING" id="1817895.AUJ95_08170"/>
<accession>A0A1J5DYL1</accession>
<comment type="caution">
    <text evidence="4">The sequence shown here is derived from an EMBL/GenBank/DDBJ whole genome shotgun (WGS) entry which is preliminary data.</text>
</comment>
<dbReference type="PANTHER" id="PTHR43080:SF2">
    <property type="entry name" value="CBS DOMAIN-CONTAINING PROTEIN"/>
    <property type="match status" value="1"/>
</dbReference>
<dbReference type="Gene3D" id="3.10.580.10">
    <property type="entry name" value="CBS-domain"/>
    <property type="match status" value="1"/>
</dbReference>
<dbReference type="Proteomes" id="UP000183085">
    <property type="component" value="Unassembled WGS sequence"/>
</dbReference>
<proteinExistence type="predicted"/>
<organism evidence="4 5">
    <name type="scientific">Candidatus Desantisbacteria bacterium CG2_30_40_21</name>
    <dbReference type="NCBI Taxonomy" id="1817895"/>
    <lineage>
        <taxon>Bacteria</taxon>
        <taxon>Candidatus Desantisiibacteriota</taxon>
    </lineage>
</organism>
<dbReference type="Pfam" id="PF00571">
    <property type="entry name" value="CBS"/>
    <property type="match status" value="2"/>
</dbReference>
<evidence type="ECO:0000256" key="1">
    <source>
        <dbReference type="ARBA" id="ARBA00023122"/>
    </source>
</evidence>
<reference evidence="4 5" key="1">
    <citation type="journal article" date="2016" name="Environ. Microbiol.">
        <title>Genomic resolution of a cold subsurface aquifer community provides metabolic insights for novel microbes adapted to high CO concentrations.</title>
        <authorList>
            <person name="Probst A.J."/>
            <person name="Castelle C.J."/>
            <person name="Singh A."/>
            <person name="Brown C.T."/>
            <person name="Anantharaman K."/>
            <person name="Sharon I."/>
            <person name="Hug L.A."/>
            <person name="Burstein D."/>
            <person name="Emerson J.B."/>
            <person name="Thomas B.C."/>
            <person name="Banfield J.F."/>
        </authorList>
    </citation>
    <scope>NUCLEOTIDE SEQUENCE [LARGE SCALE GENOMIC DNA]</scope>
    <source>
        <strain evidence="4">CG2_30_40_21</strain>
    </source>
</reference>
<feature type="domain" description="CBS" evidence="3">
    <location>
        <begin position="1"/>
        <end position="56"/>
    </location>
</feature>
<evidence type="ECO:0000313" key="4">
    <source>
        <dbReference type="EMBL" id="OIP37434.1"/>
    </source>
</evidence>
<evidence type="ECO:0000313" key="5">
    <source>
        <dbReference type="Proteomes" id="UP000183085"/>
    </source>
</evidence>
<dbReference type="InterPro" id="IPR046342">
    <property type="entry name" value="CBS_dom_sf"/>
</dbReference>
<dbReference type="SUPFAM" id="SSF54631">
    <property type="entry name" value="CBS-domain pair"/>
    <property type="match status" value="1"/>
</dbReference>
<dbReference type="EMBL" id="MNYI01000210">
    <property type="protein sequence ID" value="OIP37434.1"/>
    <property type="molecule type" value="Genomic_DNA"/>
</dbReference>
<sequence>MGGVISVHLDDLVRIVAQTLNQNRIHAVSVVTKDGAVVGVISEIDVIGAIDEDIDTLKAEDIMCSSCIRTITPQSPLIEAAKMMREIKCHRLLIMGEDAKDDVAVGVLSASDIVAEMAKNN</sequence>